<feature type="region of interest" description="Disordered" evidence="1">
    <location>
        <begin position="163"/>
        <end position="210"/>
    </location>
</feature>
<name>A0ABD2ZRE4_9GENT</name>
<proteinExistence type="predicted"/>
<keyword evidence="3" id="KW-1185">Reference proteome</keyword>
<evidence type="ECO:0000256" key="1">
    <source>
        <dbReference type="SAM" id="MobiDB-lite"/>
    </source>
</evidence>
<dbReference type="EMBL" id="JBJUIK010000007">
    <property type="protein sequence ID" value="KAL3522001.1"/>
    <property type="molecule type" value="Genomic_DNA"/>
</dbReference>
<evidence type="ECO:0000313" key="3">
    <source>
        <dbReference type="Proteomes" id="UP001630127"/>
    </source>
</evidence>
<organism evidence="2 3">
    <name type="scientific">Cinchona calisaya</name>
    <dbReference type="NCBI Taxonomy" id="153742"/>
    <lineage>
        <taxon>Eukaryota</taxon>
        <taxon>Viridiplantae</taxon>
        <taxon>Streptophyta</taxon>
        <taxon>Embryophyta</taxon>
        <taxon>Tracheophyta</taxon>
        <taxon>Spermatophyta</taxon>
        <taxon>Magnoliopsida</taxon>
        <taxon>eudicotyledons</taxon>
        <taxon>Gunneridae</taxon>
        <taxon>Pentapetalae</taxon>
        <taxon>asterids</taxon>
        <taxon>lamiids</taxon>
        <taxon>Gentianales</taxon>
        <taxon>Rubiaceae</taxon>
        <taxon>Cinchonoideae</taxon>
        <taxon>Cinchoneae</taxon>
        <taxon>Cinchona</taxon>
    </lineage>
</organism>
<reference evidence="2 3" key="1">
    <citation type="submission" date="2024-11" db="EMBL/GenBank/DDBJ databases">
        <title>A near-complete genome assembly of Cinchona calisaya.</title>
        <authorList>
            <person name="Lian D.C."/>
            <person name="Zhao X.W."/>
            <person name="Wei L."/>
        </authorList>
    </citation>
    <scope>NUCLEOTIDE SEQUENCE [LARGE SCALE GENOMIC DNA]</scope>
    <source>
        <tissue evidence="2">Nenye</tissue>
    </source>
</reference>
<dbReference type="AlphaFoldDB" id="A0ABD2ZRE4"/>
<evidence type="ECO:0000313" key="2">
    <source>
        <dbReference type="EMBL" id="KAL3522001.1"/>
    </source>
</evidence>
<protein>
    <submittedName>
        <fullName evidence="2">Uncharacterized protein</fullName>
    </submittedName>
</protein>
<accession>A0ABD2ZRE4</accession>
<feature type="compositionally biased region" description="Basic residues" evidence="1">
    <location>
        <begin position="172"/>
        <end position="193"/>
    </location>
</feature>
<sequence length="228" mass="26440">MLHCFNLITVDIQNSSDSNIQLEVWSDFSKIYVTFKFEISLHICYVNVKVWIFIIPGVLQLDDEMTKLWKQTLIVLLFRIDWRKILLCSSLLTLVSVMVQISRLPYLSELIFSPPEVERTIYTNLNSPTSRNFHFASHDQLAVAQVAPVNVSLNFSAKPNQSVLEEGEVKKPSSRSRQRNRTVTHHQRTRRRRNNAEPFDEITTPSSSTSYANMSKEILQVFHHGINY</sequence>
<comment type="caution">
    <text evidence="2">The sequence shown here is derived from an EMBL/GenBank/DDBJ whole genome shotgun (WGS) entry which is preliminary data.</text>
</comment>
<dbReference type="Proteomes" id="UP001630127">
    <property type="component" value="Unassembled WGS sequence"/>
</dbReference>
<gene>
    <name evidence="2" type="ORF">ACH5RR_014835</name>
</gene>